<dbReference type="EMBL" id="CP085144">
    <property type="protein sequence ID" value="UOA13284.1"/>
    <property type="molecule type" value="Genomic_DNA"/>
</dbReference>
<feature type="signal peptide" evidence="1">
    <location>
        <begin position="1"/>
        <end position="20"/>
    </location>
</feature>
<name>A0ABY3ZGH3_9RHOB</name>
<reference evidence="4" key="1">
    <citation type="journal article" date="2022" name="Microorganisms">
        <title>Beyond the ABCs#Discovery of Three New Plasmid Types in Rhodobacterales (RepQ, RepY, RepW).</title>
        <authorList>
            <person name="Freese H.M."/>
            <person name="Ringel V."/>
            <person name="Overmann J."/>
            <person name="Petersen J."/>
        </authorList>
    </citation>
    <scope>NUCLEOTIDE SEQUENCE [LARGE SCALE GENOMIC DNA]</scope>
    <source>
        <strain evidence="4">DSM 109990</strain>
    </source>
</reference>
<protein>
    <recommendedName>
        <fullName evidence="2">DUF7282 domain-containing protein</fullName>
    </recommendedName>
</protein>
<gene>
    <name evidence="3" type="ORF">DSM109990_00058</name>
</gene>
<sequence length="135" mass="14442">MKSMTSTLIALAMVTGGACADAYATAMAEASDDDLSYTAVSAEKVIADENGWLIMYRTDEEMKPGAVIGVAPLRAGEAKEIAPVLQDEVEEDDMVMMIVQPEDSDAKQTVFDVKPEEGQPNKPKGALVMKVVNTE</sequence>
<evidence type="ECO:0000259" key="2">
    <source>
        <dbReference type="Pfam" id="PF23951"/>
    </source>
</evidence>
<keyword evidence="4" id="KW-1185">Reference proteome</keyword>
<evidence type="ECO:0000313" key="3">
    <source>
        <dbReference type="EMBL" id="UOA13284.1"/>
    </source>
</evidence>
<feature type="domain" description="DUF7282" evidence="2">
    <location>
        <begin position="27"/>
        <end position="130"/>
    </location>
</feature>
<feature type="chain" id="PRO_5045896467" description="DUF7282 domain-containing protein" evidence="1">
    <location>
        <begin position="21"/>
        <end position="135"/>
    </location>
</feature>
<proteinExistence type="predicted"/>
<dbReference type="Pfam" id="PF23951">
    <property type="entry name" value="DUF7282"/>
    <property type="match status" value="1"/>
</dbReference>
<dbReference type="PROSITE" id="PS51257">
    <property type="entry name" value="PROKAR_LIPOPROTEIN"/>
    <property type="match status" value="1"/>
</dbReference>
<evidence type="ECO:0000313" key="4">
    <source>
        <dbReference type="Proteomes" id="UP000831019"/>
    </source>
</evidence>
<dbReference type="Proteomes" id="UP000831019">
    <property type="component" value="Chromosome"/>
</dbReference>
<accession>A0ABY3ZGH3</accession>
<organism evidence="3 4">
    <name type="scientific">Sulfitobacter dubius</name>
    <dbReference type="NCBI Taxonomy" id="218673"/>
    <lineage>
        <taxon>Bacteria</taxon>
        <taxon>Pseudomonadati</taxon>
        <taxon>Pseudomonadota</taxon>
        <taxon>Alphaproteobacteria</taxon>
        <taxon>Rhodobacterales</taxon>
        <taxon>Roseobacteraceae</taxon>
        <taxon>Sulfitobacter</taxon>
    </lineage>
</organism>
<keyword evidence="1" id="KW-0732">Signal</keyword>
<dbReference type="InterPro" id="IPR055706">
    <property type="entry name" value="Slg1/2_DUF7282"/>
</dbReference>
<dbReference type="RefSeq" id="WP_243261823.1">
    <property type="nucleotide sequence ID" value="NZ_CP085144.1"/>
</dbReference>
<evidence type="ECO:0000256" key="1">
    <source>
        <dbReference type="SAM" id="SignalP"/>
    </source>
</evidence>